<dbReference type="InterPro" id="IPR005198">
    <property type="entry name" value="Glyco_hydro_76"/>
</dbReference>
<proteinExistence type="predicted"/>
<dbReference type="PANTHER" id="PTHR47791">
    <property type="entry name" value="MEIOTICALLY UP-REGULATED GENE 191 PROTEIN"/>
    <property type="match status" value="1"/>
</dbReference>
<keyword evidence="3" id="KW-0378">Hydrolase</keyword>
<dbReference type="PANTHER" id="PTHR47791:SF3">
    <property type="entry name" value="MEIOTICALLY UP-REGULATED GENE 191 PROTEIN"/>
    <property type="match status" value="1"/>
</dbReference>
<evidence type="ECO:0000256" key="2">
    <source>
        <dbReference type="SAM" id="SignalP"/>
    </source>
</evidence>
<feature type="region of interest" description="Disordered" evidence="1">
    <location>
        <begin position="285"/>
        <end position="312"/>
    </location>
</feature>
<evidence type="ECO:0000313" key="4">
    <source>
        <dbReference type="Proteomes" id="UP001550853"/>
    </source>
</evidence>
<dbReference type="Proteomes" id="UP001550853">
    <property type="component" value="Unassembled WGS sequence"/>
</dbReference>
<organism evidence="3 4">
    <name type="scientific">Streptomyces catenulae</name>
    <dbReference type="NCBI Taxonomy" id="66875"/>
    <lineage>
        <taxon>Bacteria</taxon>
        <taxon>Bacillati</taxon>
        <taxon>Actinomycetota</taxon>
        <taxon>Actinomycetes</taxon>
        <taxon>Kitasatosporales</taxon>
        <taxon>Streptomycetaceae</taxon>
        <taxon>Streptomyces</taxon>
    </lineage>
</organism>
<dbReference type="EMBL" id="JBEZVI010000001">
    <property type="protein sequence ID" value="MEU3708647.1"/>
    <property type="molecule type" value="Genomic_DNA"/>
</dbReference>
<feature type="region of interest" description="Disordered" evidence="1">
    <location>
        <begin position="356"/>
        <end position="385"/>
    </location>
</feature>
<feature type="region of interest" description="Disordered" evidence="1">
    <location>
        <begin position="1"/>
        <end position="23"/>
    </location>
</feature>
<accession>A0ABV2YSD4</accession>
<dbReference type="Pfam" id="PF03663">
    <property type="entry name" value="Glyco_hydro_76"/>
    <property type="match status" value="1"/>
</dbReference>
<dbReference type="Gene3D" id="1.50.10.20">
    <property type="match status" value="1"/>
</dbReference>
<dbReference type="InterPro" id="IPR053169">
    <property type="entry name" value="MUG_Protein"/>
</dbReference>
<feature type="chain" id="PRO_5046868880" evidence="2">
    <location>
        <begin position="44"/>
        <end position="385"/>
    </location>
</feature>
<protein>
    <submittedName>
        <fullName evidence="3">Glycoside hydrolase family 76 protein</fullName>
    </submittedName>
</protein>
<dbReference type="InterPro" id="IPR006311">
    <property type="entry name" value="TAT_signal"/>
</dbReference>
<sequence>MPPKPDTTSDPAPASPRRARVRRTAAALAAAGVLAAVAAPAPAATPDRSRADRAAPVTADRRMAAATALMRDYDHKTGLFGGNAWWTSANALTAVIDTMRRTGDTRFAHAVDETYDKNKDRTDGGNQRQFRNEYLDDTGWWGLAWIKAYDLTGDARYLDTARADADHMARYWTGTCGGGVQWKTDTAYKNAVTNELYVALNAALHNRTPGDTRSLDRATSGWNWLRGSGMINAKHLINDGLDGSCRNNGQPTWTYNQGVILGGLTELHQATGDPELLRAARELADASTGSRDLNPGGILREPGESSSCTGDGPSFKGAYVRGLGVLDRALDGHPYDGYLKKQADTAYAKDRDAHDRYGPHWNGDRGDGPGHGCQHSALDLLNAAP</sequence>
<comment type="caution">
    <text evidence="3">The sequence shown here is derived from an EMBL/GenBank/DDBJ whole genome shotgun (WGS) entry which is preliminary data.</text>
</comment>
<evidence type="ECO:0000313" key="3">
    <source>
        <dbReference type="EMBL" id="MEU3708647.1"/>
    </source>
</evidence>
<dbReference type="SUPFAM" id="SSF48208">
    <property type="entry name" value="Six-hairpin glycosidases"/>
    <property type="match status" value="1"/>
</dbReference>
<evidence type="ECO:0000256" key="1">
    <source>
        <dbReference type="SAM" id="MobiDB-lite"/>
    </source>
</evidence>
<keyword evidence="2" id="KW-0732">Signal</keyword>
<feature type="signal peptide" evidence="2">
    <location>
        <begin position="1"/>
        <end position="43"/>
    </location>
</feature>
<dbReference type="PROSITE" id="PS51318">
    <property type="entry name" value="TAT"/>
    <property type="match status" value="1"/>
</dbReference>
<reference evidence="3 4" key="1">
    <citation type="submission" date="2024-06" db="EMBL/GenBank/DDBJ databases">
        <title>The Natural Products Discovery Center: Release of the First 8490 Sequenced Strains for Exploring Actinobacteria Biosynthetic Diversity.</title>
        <authorList>
            <person name="Kalkreuter E."/>
            <person name="Kautsar S.A."/>
            <person name="Yang D."/>
            <person name="Bader C.D."/>
            <person name="Teijaro C.N."/>
            <person name="Fluegel L."/>
            <person name="Davis C.M."/>
            <person name="Simpson J.R."/>
            <person name="Lauterbach L."/>
            <person name="Steele A.D."/>
            <person name="Gui C."/>
            <person name="Meng S."/>
            <person name="Li G."/>
            <person name="Viehrig K."/>
            <person name="Ye F."/>
            <person name="Su P."/>
            <person name="Kiefer A.F."/>
            <person name="Nichols A."/>
            <person name="Cepeda A.J."/>
            <person name="Yan W."/>
            <person name="Fan B."/>
            <person name="Jiang Y."/>
            <person name="Adhikari A."/>
            <person name="Zheng C.-J."/>
            <person name="Schuster L."/>
            <person name="Cowan T.M."/>
            <person name="Smanski M.J."/>
            <person name="Chevrette M.G."/>
            <person name="De Carvalho L.P.S."/>
            <person name="Shen B."/>
        </authorList>
    </citation>
    <scope>NUCLEOTIDE SEQUENCE [LARGE SCALE GENOMIC DNA]</scope>
    <source>
        <strain evidence="3 4">NPDC033039</strain>
    </source>
</reference>
<dbReference type="InterPro" id="IPR008928">
    <property type="entry name" value="6-hairpin_glycosidase_sf"/>
</dbReference>
<dbReference type="RefSeq" id="WP_051739123.1">
    <property type="nucleotide sequence ID" value="NZ_JBEZVI010000001.1"/>
</dbReference>
<dbReference type="GO" id="GO:0016787">
    <property type="term" value="F:hydrolase activity"/>
    <property type="evidence" value="ECO:0007669"/>
    <property type="project" value="UniProtKB-KW"/>
</dbReference>
<feature type="compositionally biased region" description="Basic and acidic residues" evidence="1">
    <location>
        <begin position="356"/>
        <end position="368"/>
    </location>
</feature>
<keyword evidence="4" id="KW-1185">Reference proteome</keyword>
<gene>
    <name evidence="3" type="ORF">AB0E61_00925</name>
</gene>
<name>A0ABV2YSD4_9ACTN</name>